<gene>
    <name evidence="6" type="ORF">LGLO00237_LOCUS27460</name>
</gene>
<dbReference type="EMBL" id="HBIV01038635">
    <property type="protein sequence ID" value="CAE0675683.1"/>
    <property type="molecule type" value="Transcribed_RNA"/>
</dbReference>
<sequence length="428" mass="46773">MANRFVRKSHFRHVYGQGSKKENTYFDLRLSTNGDGNHIAANDKYIIFATSGGGGPCCVIPYGKSGRIGVGCPKLNVHSSKTSDFAFNPFKGNVVATAAEDCMIGLSVLPENPEEFKGEPISSQLLEGHQKKVDFVTWHPTAMGILGSAAHDGIAKVWDVEEGKEALELDMGAAATCMEWNTDGSMAACALSNKKSLIWDPRTNKAAFNFKTDFSNAKNIFHDNVGYFGVGGSKMGCHEYHLYDLKKLSEPVTEFEVDDSAGMLLTHYDPDTKMLYIGSKGGSQVKYFELTSKGAMHKLSLHGLGKGIKGFFFLPKLMCDWKQCIIAKSMMVFRDYVEPVDFIVPRKSSLFAKDLYPDAYAGIAAMDGASWLGGENKAPILKSMDPKKKDQAVGGGVTVVSKADLIAENKKLKEKIKELEAKVAQLSK</sequence>
<dbReference type="PROSITE" id="PS50082">
    <property type="entry name" value="WD_REPEATS_2"/>
    <property type="match status" value="1"/>
</dbReference>
<dbReference type="InterPro" id="IPR019775">
    <property type="entry name" value="WD40_repeat_CS"/>
</dbReference>
<dbReference type="Pfam" id="PF08953">
    <property type="entry name" value="DUF1899"/>
    <property type="match status" value="1"/>
</dbReference>
<dbReference type="InterPro" id="IPR015505">
    <property type="entry name" value="Coronin"/>
</dbReference>
<dbReference type="PANTHER" id="PTHR10856">
    <property type="entry name" value="CORONIN"/>
    <property type="match status" value="1"/>
</dbReference>
<evidence type="ECO:0000313" key="6">
    <source>
        <dbReference type="EMBL" id="CAE0675683.1"/>
    </source>
</evidence>
<evidence type="ECO:0000256" key="3">
    <source>
        <dbReference type="PROSITE-ProRule" id="PRU00221"/>
    </source>
</evidence>
<dbReference type="Pfam" id="PF00400">
    <property type="entry name" value="WD40"/>
    <property type="match status" value="1"/>
</dbReference>
<dbReference type="SMART" id="SM00320">
    <property type="entry name" value="WD40"/>
    <property type="match status" value="3"/>
</dbReference>
<dbReference type="SMART" id="SM01167">
    <property type="entry name" value="DUF1900"/>
    <property type="match status" value="1"/>
</dbReference>
<dbReference type="PROSITE" id="PS00678">
    <property type="entry name" value="WD_REPEATS_1"/>
    <property type="match status" value="1"/>
</dbReference>
<dbReference type="InterPro" id="IPR015048">
    <property type="entry name" value="DUF1899"/>
</dbReference>
<keyword evidence="2 4" id="KW-0677">Repeat</keyword>
<dbReference type="SUPFAM" id="SSF50978">
    <property type="entry name" value="WD40 repeat-like"/>
    <property type="match status" value="1"/>
</dbReference>
<dbReference type="PROSITE" id="PS50294">
    <property type="entry name" value="WD_REPEATS_REGION"/>
    <property type="match status" value="1"/>
</dbReference>
<proteinExistence type="inferred from homology"/>
<reference evidence="6" key="1">
    <citation type="submission" date="2021-01" db="EMBL/GenBank/DDBJ databases">
        <authorList>
            <person name="Corre E."/>
            <person name="Pelletier E."/>
            <person name="Niang G."/>
            <person name="Scheremetjew M."/>
            <person name="Finn R."/>
            <person name="Kale V."/>
            <person name="Holt S."/>
            <person name="Cochrane G."/>
            <person name="Meng A."/>
            <person name="Brown T."/>
            <person name="Cohen L."/>
        </authorList>
    </citation>
    <scope>NUCLEOTIDE SEQUENCE</scope>
    <source>
        <strain evidence="6">CCCM811</strain>
    </source>
</reference>
<dbReference type="InterPro" id="IPR036322">
    <property type="entry name" value="WD40_repeat_dom_sf"/>
</dbReference>
<organism evidence="6">
    <name type="scientific">Lotharella globosa</name>
    <dbReference type="NCBI Taxonomy" id="91324"/>
    <lineage>
        <taxon>Eukaryota</taxon>
        <taxon>Sar</taxon>
        <taxon>Rhizaria</taxon>
        <taxon>Cercozoa</taxon>
        <taxon>Chlorarachniophyceae</taxon>
        <taxon>Lotharella</taxon>
    </lineage>
</organism>
<comment type="similarity">
    <text evidence="4">Belongs to the WD repeat coronin family.</text>
</comment>
<protein>
    <recommendedName>
        <fullName evidence="4">Coronin</fullName>
    </recommendedName>
</protein>
<evidence type="ECO:0000259" key="5">
    <source>
        <dbReference type="SMART" id="SM01166"/>
    </source>
</evidence>
<evidence type="ECO:0000256" key="4">
    <source>
        <dbReference type="RuleBase" id="RU280818"/>
    </source>
</evidence>
<dbReference type="InterPro" id="IPR001680">
    <property type="entry name" value="WD40_rpt"/>
</dbReference>
<dbReference type="AlphaFoldDB" id="A0A6U3E0H8"/>
<dbReference type="Pfam" id="PF16300">
    <property type="entry name" value="WD40_4"/>
    <property type="match status" value="1"/>
</dbReference>
<keyword evidence="1 3" id="KW-0853">WD repeat</keyword>
<dbReference type="Gene3D" id="2.130.10.10">
    <property type="entry name" value="YVTN repeat-like/Quinoprotein amine dehydrogenase"/>
    <property type="match status" value="1"/>
</dbReference>
<feature type="repeat" description="WD" evidence="3">
    <location>
        <begin position="126"/>
        <end position="168"/>
    </location>
</feature>
<accession>A0A6U3E0H8</accession>
<evidence type="ECO:0000256" key="1">
    <source>
        <dbReference type="ARBA" id="ARBA00022574"/>
    </source>
</evidence>
<feature type="domain" description="DUF1899" evidence="5">
    <location>
        <begin position="4"/>
        <end position="66"/>
    </location>
</feature>
<name>A0A6U3E0H8_9EUKA</name>
<dbReference type="SMART" id="SM01166">
    <property type="entry name" value="DUF1899"/>
    <property type="match status" value="1"/>
</dbReference>
<dbReference type="InterPro" id="IPR015943">
    <property type="entry name" value="WD40/YVTN_repeat-like_dom_sf"/>
</dbReference>
<evidence type="ECO:0000256" key="2">
    <source>
        <dbReference type="ARBA" id="ARBA00022737"/>
    </source>
</evidence>